<proteinExistence type="predicted"/>
<dbReference type="Pfam" id="PF12650">
    <property type="entry name" value="DUF3784"/>
    <property type="match status" value="1"/>
</dbReference>
<sequence>MNIGTIICLTLAIFFILLSLIFTLLKEKAALLISGFNTISKEEREKYDKKKMSIDMRNSLFLWSIILLLGVASSYFINKYCSIIAIVIWLIVFLKDIHINSDKAFEKYKKS</sequence>
<keyword evidence="1" id="KW-1133">Transmembrane helix</keyword>
<protein>
    <submittedName>
        <fullName evidence="2">DUF3784 domain-containing protein</fullName>
    </submittedName>
</protein>
<dbReference type="RefSeq" id="WP_219779533.1">
    <property type="nucleotide sequence ID" value="NZ_JAHXPT010000006.1"/>
</dbReference>
<organism evidence="2 3">
    <name type="scientific">Clostridium weizhouense</name>
    <dbReference type="NCBI Taxonomy" id="2859781"/>
    <lineage>
        <taxon>Bacteria</taxon>
        <taxon>Bacillati</taxon>
        <taxon>Bacillota</taxon>
        <taxon>Clostridia</taxon>
        <taxon>Eubacteriales</taxon>
        <taxon>Clostridiaceae</taxon>
        <taxon>Clostridium</taxon>
    </lineage>
</organism>
<accession>A0ABS7ANR7</accession>
<comment type="caution">
    <text evidence="2">The sequence shown here is derived from an EMBL/GenBank/DDBJ whole genome shotgun (WGS) entry which is preliminary data.</text>
</comment>
<dbReference type="Proteomes" id="UP001519921">
    <property type="component" value="Unassembled WGS sequence"/>
</dbReference>
<feature type="transmembrane region" description="Helical" evidence="1">
    <location>
        <begin position="60"/>
        <end position="77"/>
    </location>
</feature>
<evidence type="ECO:0000313" key="3">
    <source>
        <dbReference type="Proteomes" id="UP001519921"/>
    </source>
</evidence>
<gene>
    <name evidence="2" type="ORF">KYD98_09440</name>
</gene>
<name>A0ABS7ANR7_9CLOT</name>
<keyword evidence="1" id="KW-0472">Membrane</keyword>
<dbReference type="EMBL" id="JAHXPT010000006">
    <property type="protein sequence ID" value="MBW6410318.1"/>
    <property type="molecule type" value="Genomic_DNA"/>
</dbReference>
<dbReference type="InterPro" id="IPR017259">
    <property type="entry name" value="UCP037672"/>
</dbReference>
<keyword evidence="3" id="KW-1185">Reference proteome</keyword>
<feature type="transmembrane region" description="Helical" evidence="1">
    <location>
        <begin position="6"/>
        <end position="25"/>
    </location>
</feature>
<keyword evidence="1" id="KW-0812">Transmembrane</keyword>
<evidence type="ECO:0000256" key="1">
    <source>
        <dbReference type="SAM" id="Phobius"/>
    </source>
</evidence>
<reference evidence="2 3" key="1">
    <citation type="submission" date="2021-07" db="EMBL/GenBank/DDBJ databases">
        <title>Clostridium weizhouense sp. nov., an anaerobic bacterium isolated from activated sludge of Petroleum wastewater.</title>
        <authorList>
            <person name="Li Q."/>
        </authorList>
    </citation>
    <scope>NUCLEOTIDE SEQUENCE [LARGE SCALE GENOMIC DNA]</scope>
    <source>
        <strain evidence="2 3">YB-6</strain>
    </source>
</reference>
<evidence type="ECO:0000313" key="2">
    <source>
        <dbReference type="EMBL" id="MBW6410318.1"/>
    </source>
</evidence>